<evidence type="ECO:0000313" key="2">
    <source>
        <dbReference type="EMBL" id="MDT2512600.1"/>
    </source>
</evidence>
<proteinExistence type="predicted"/>
<feature type="domain" description="Transposase IS204/IS1001/IS1096/IS1165 zinc-finger" evidence="1">
    <location>
        <begin position="34"/>
        <end position="78"/>
    </location>
</feature>
<accession>A0ABD5F2S2</accession>
<dbReference type="EMBL" id="JARPWY010000001">
    <property type="protein sequence ID" value="MDT2512600.1"/>
    <property type="molecule type" value="Genomic_DNA"/>
</dbReference>
<dbReference type="PANTHER" id="PTHR33498:SF1">
    <property type="entry name" value="TRANSPOSASE FOR INSERTION SEQUENCE ELEMENT IS1557"/>
    <property type="match status" value="1"/>
</dbReference>
<dbReference type="InterPro" id="IPR047951">
    <property type="entry name" value="Transpos_ISL3"/>
</dbReference>
<protein>
    <submittedName>
        <fullName evidence="2">Transposase family protein</fullName>
    </submittedName>
</protein>
<organism evidence="2 3">
    <name type="scientific">Enterococcus avium</name>
    <name type="common">Streptococcus avium</name>
    <dbReference type="NCBI Taxonomy" id="33945"/>
    <lineage>
        <taxon>Bacteria</taxon>
        <taxon>Bacillati</taxon>
        <taxon>Bacillota</taxon>
        <taxon>Bacilli</taxon>
        <taxon>Lactobacillales</taxon>
        <taxon>Enterococcaceae</taxon>
        <taxon>Enterococcus</taxon>
    </lineage>
</organism>
<sequence length="144" mass="16599">MENLLKIMDERFVYCSHEITENSIVIQSIVNSSQAKCPNCHTISSSKNGTYMHRFQDLPIQGLTVFIHLSIQRFLCKNEQCSVRTFSERYSFVAPHAQKSKRLLQEIEKMSLTQSSLDAVRHLKDLGIETKKSSICNYLKKSQL</sequence>
<dbReference type="InterPro" id="IPR029261">
    <property type="entry name" value="Transposase_Znf"/>
</dbReference>
<evidence type="ECO:0000313" key="3">
    <source>
        <dbReference type="Proteomes" id="UP001264335"/>
    </source>
</evidence>
<dbReference type="Proteomes" id="UP001264335">
    <property type="component" value="Unassembled WGS sequence"/>
</dbReference>
<evidence type="ECO:0000259" key="1">
    <source>
        <dbReference type="Pfam" id="PF14690"/>
    </source>
</evidence>
<gene>
    <name evidence="2" type="ORF">P7D79_00015</name>
</gene>
<reference evidence="2 3" key="1">
    <citation type="submission" date="2023-03" db="EMBL/GenBank/DDBJ databases">
        <authorList>
            <person name="Shen W."/>
            <person name="Cai J."/>
        </authorList>
    </citation>
    <scope>NUCLEOTIDE SEQUENCE [LARGE SCALE GENOMIC DNA]</scope>
    <source>
        <strain evidence="2 3">Y2</strain>
    </source>
</reference>
<dbReference type="Pfam" id="PF14690">
    <property type="entry name" value="Zn_ribbon_ISL3"/>
    <property type="match status" value="1"/>
</dbReference>
<dbReference type="AlphaFoldDB" id="A0ABD5F2S2"/>
<name>A0ABD5F2S2_ENTAV</name>
<comment type="caution">
    <text evidence="2">The sequence shown here is derived from an EMBL/GenBank/DDBJ whole genome shotgun (WGS) entry which is preliminary data.</text>
</comment>
<dbReference type="RefSeq" id="WP_161169322.1">
    <property type="nucleotide sequence ID" value="NZ_JARPWF010000002.1"/>
</dbReference>
<dbReference type="PANTHER" id="PTHR33498">
    <property type="entry name" value="TRANSPOSASE FOR INSERTION SEQUENCE ELEMENT IS1557"/>
    <property type="match status" value="1"/>
</dbReference>